<dbReference type="EMBL" id="CP053708">
    <property type="protein sequence ID" value="QKE91336.1"/>
    <property type="molecule type" value="Genomic_DNA"/>
</dbReference>
<evidence type="ECO:0000313" key="3">
    <source>
        <dbReference type="Proteomes" id="UP000500767"/>
    </source>
</evidence>
<evidence type="ECO:0000313" key="2">
    <source>
        <dbReference type="EMBL" id="QKE91336.1"/>
    </source>
</evidence>
<dbReference type="InterPro" id="IPR019060">
    <property type="entry name" value="DUF2382"/>
</dbReference>
<proteinExistence type="predicted"/>
<name>A0A6M8HST8_9PROT</name>
<dbReference type="Pfam" id="PF09557">
    <property type="entry name" value="DUF2382"/>
    <property type="match status" value="1"/>
</dbReference>
<dbReference type="Proteomes" id="UP000500767">
    <property type="component" value="Chromosome"/>
</dbReference>
<gene>
    <name evidence="2" type="ORF">HN018_15925</name>
</gene>
<reference evidence="2 3" key="1">
    <citation type="journal article" date="2014" name="World J. Microbiol. Biotechnol.">
        <title>Biodiversity and physiological characteristics of Antarctic and Arctic lichens-associated bacteria.</title>
        <authorList>
            <person name="Lee Y.M."/>
            <person name="Kim E.H."/>
            <person name="Lee H.K."/>
            <person name="Hong S.G."/>
        </authorList>
    </citation>
    <scope>NUCLEOTIDE SEQUENCE [LARGE SCALE GENOMIC DNA]</scope>
    <source>
        <strain evidence="2 3">PAMC 26569</strain>
    </source>
</reference>
<dbReference type="AlphaFoldDB" id="A0A6M8HST8"/>
<dbReference type="KEGG" id="lck:HN018_15925"/>
<evidence type="ECO:0000259" key="1">
    <source>
        <dbReference type="Pfam" id="PF09557"/>
    </source>
</evidence>
<accession>A0A6M8HST8</accession>
<dbReference type="RefSeq" id="WP_171833140.1">
    <property type="nucleotide sequence ID" value="NZ_CP053708.1"/>
</dbReference>
<keyword evidence="3" id="KW-1185">Reference proteome</keyword>
<protein>
    <submittedName>
        <fullName evidence="2">DUF2382 domain-containing protein</fullName>
    </submittedName>
</protein>
<sequence>MTTVYPGPTDSTAAGADEEILALHSEDLVVGKRVVDRSIVRVATVTRSHDHLVDEELTHRRVEIVHVPMGYFVDAVPPVREEGDFTIMPVVEEVVIVERRLLLKEEVHIRRVRHTAQHVETVALRRQEAMVTRTPITTADETPFPTSNP</sequence>
<feature type="domain" description="DUF2382" evidence="1">
    <location>
        <begin position="21"/>
        <end position="130"/>
    </location>
</feature>
<organism evidence="2 3">
    <name type="scientific">Lichenicola cladoniae</name>
    <dbReference type="NCBI Taxonomy" id="1484109"/>
    <lineage>
        <taxon>Bacteria</taxon>
        <taxon>Pseudomonadati</taxon>
        <taxon>Pseudomonadota</taxon>
        <taxon>Alphaproteobacteria</taxon>
        <taxon>Acetobacterales</taxon>
        <taxon>Acetobacteraceae</taxon>
        <taxon>Lichenicola</taxon>
    </lineage>
</organism>